<keyword evidence="2" id="KW-1185">Reference proteome</keyword>
<dbReference type="Gene3D" id="3.40.1360.10">
    <property type="match status" value="1"/>
</dbReference>
<name>A0ABW7YLV5_9ACTN</name>
<evidence type="ECO:0000313" key="2">
    <source>
        <dbReference type="Proteomes" id="UP001612741"/>
    </source>
</evidence>
<dbReference type="Pfam" id="PF13481">
    <property type="entry name" value="AAA_25"/>
    <property type="match status" value="1"/>
</dbReference>
<comment type="caution">
    <text evidence="1">The sequence shown here is derived from an EMBL/GenBank/DDBJ whole genome shotgun (WGS) entry which is preliminary data.</text>
</comment>
<dbReference type="CDD" id="cd01029">
    <property type="entry name" value="TOPRIM_primases"/>
    <property type="match status" value="1"/>
</dbReference>
<gene>
    <name evidence="1" type="ORF">ACIBG2_04720</name>
</gene>
<dbReference type="EMBL" id="JBITGY010000001">
    <property type="protein sequence ID" value="MFI6496661.1"/>
    <property type="molecule type" value="Genomic_DNA"/>
</dbReference>
<organism evidence="1 2">
    <name type="scientific">Nonomuraea typhae</name>
    <dbReference type="NCBI Taxonomy" id="2603600"/>
    <lineage>
        <taxon>Bacteria</taxon>
        <taxon>Bacillati</taxon>
        <taxon>Actinomycetota</taxon>
        <taxon>Actinomycetes</taxon>
        <taxon>Streptosporangiales</taxon>
        <taxon>Streptosporangiaceae</taxon>
        <taxon>Nonomuraea</taxon>
    </lineage>
</organism>
<dbReference type="Gene3D" id="3.90.580.10">
    <property type="entry name" value="Zinc finger, CHC2-type domain"/>
    <property type="match status" value="1"/>
</dbReference>
<dbReference type="SUPFAM" id="SSF56731">
    <property type="entry name" value="DNA primase core"/>
    <property type="match status" value="1"/>
</dbReference>
<accession>A0ABW7YLV5</accession>
<reference evidence="1 2" key="1">
    <citation type="submission" date="2024-10" db="EMBL/GenBank/DDBJ databases">
        <title>The Natural Products Discovery Center: Release of the First 8490 Sequenced Strains for Exploring Actinobacteria Biosynthetic Diversity.</title>
        <authorList>
            <person name="Kalkreuter E."/>
            <person name="Kautsar S.A."/>
            <person name="Yang D."/>
            <person name="Bader C.D."/>
            <person name="Teijaro C.N."/>
            <person name="Fluegel L."/>
            <person name="Davis C.M."/>
            <person name="Simpson J.R."/>
            <person name="Lauterbach L."/>
            <person name="Steele A.D."/>
            <person name="Gui C."/>
            <person name="Meng S."/>
            <person name="Li G."/>
            <person name="Viehrig K."/>
            <person name="Ye F."/>
            <person name="Su P."/>
            <person name="Kiefer A.F."/>
            <person name="Nichols A."/>
            <person name="Cepeda A.J."/>
            <person name="Yan W."/>
            <person name="Fan B."/>
            <person name="Jiang Y."/>
            <person name="Adhikari A."/>
            <person name="Zheng C.-J."/>
            <person name="Schuster L."/>
            <person name="Cowan T.M."/>
            <person name="Smanski M.J."/>
            <person name="Chevrette M.G."/>
            <person name="De Carvalho L.P.S."/>
            <person name="Shen B."/>
        </authorList>
    </citation>
    <scope>NUCLEOTIDE SEQUENCE [LARGE SCALE GENOMIC DNA]</scope>
    <source>
        <strain evidence="1 2">NPDC050545</strain>
    </source>
</reference>
<dbReference type="Gene3D" id="3.40.50.300">
    <property type="entry name" value="P-loop containing nucleotide triphosphate hydrolases"/>
    <property type="match status" value="1"/>
</dbReference>
<dbReference type="SUPFAM" id="SSF52540">
    <property type="entry name" value="P-loop containing nucleoside triphosphate hydrolases"/>
    <property type="match status" value="1"/>
</dbReference>
<dbReference type="InterPro" id="IPR036977">
    <property type="entry name" value="DNA_primase_Znf_CHC2"/>
</dbReference>
<dbReference type="Proteomes" id="UP001612741">
    <property type="component" value="Unassembled WGS sequence"/>
</dbReference>
<sequence length="665" mass="71505">MTAVERVLEALRLRNLVVKEGAGQYTAQCPAHDDRSPSLSVRPADGKVLLYCHAGCDSRDVAGALELSVADLFDEQAAQDSRPVVVASYAYIDEQGEVLYFVDRLFPKGFRQRGARGQATTRGARRVPYRLPEVLAARDSRRTVYIVEGEKDADRLASLGVAATCNSMGAGKWREEYARYFAGMDVVIVADKDRPGLAHAKQVQASLTGVAASVRTVEAAEGKDVTDHLRAGYGLDDLRLVEEAPQERSEEKRLIPARRAQVTWACDIKPEPVVWAWQDGNGRIPAGSLSVAGGREGTGKSSFGIWLAAQITRGTLPGSFYGTPRQVLYVAVEDSWTQTLVPRLMAAEADLSRIGRFEVMTAEDDETILSLPHDNQLLEQAIQDHGVALVVIDPLMSVISAKIDTHRERDVRTALDPLAKLAGRTGAVLLGLAHFSKSSGTDVSSLITGSGAFKNVPRSLFGFARDETSPDGLRVMTQVKNSLGSLDLPSLAYVIEEAELRIGEETTSVGRFRFTGISPVSVGDLLGDAHGDPEERQARGEATSWLLDFLESSGGCIAAAKAIEAAKADGIAERTLGRARRKAGVASQRRGFGGGMTWVHPDHSGQHSGHCGQAPALGRNGANGDRNEVATRGQCAGCGSETERYGEQGQTLCSACRRGRLEEDQ</sequence>
<dbReference type="InterPro" id="IPR034154">
    <property type="entry name" value="TOPRIM_DnaG/twinkle"/>
</dbReference>
<proteinExistence type="predicted"/>
<dbReference type="InterPro" id="IPR027417">
    <property type="entry name" value="P-loop_NTPase"/>
</dbReference>
<dbReference type="RefSeq" id="WP_397078908.1">
    <property type="nucleotide sequence ID" value="NZ_JBITGY010000001.1"/>
</dbReference>
<protein>
    <submittedName>
        <fullName evidence="1">AAA family ATPase</fullName>
    </submittedName>
</protein>
<evidence type="ECO:0000313" key="1">
    <source>
        <dbReference type="EMBL" id="MFI6496661.1"/>
    </source>
</evidence>